<proteinExistence type="inferred from homology"/>
<evidence type="ECO:0000256" key="12">
    <source>
        <dbReference type="ARBA" id="ARBA00034430"/>
    </source>
</evidence>
<gene>
    <name evidence="18" type="ORF">GPM918_LOCUS13563</name>
    <name evidence="19" type="ORF">SRO942_LOCUS13563</name>
</gene>
<evidence type="ECO:0000256" key="8">
    <source>
        <dbReference type="ARBA" id="ARBA00022989"/>
    </source>
</evidence>
<dbReference type="Pfam" id="PF00520">
    <property type="entry name" value="Ion_trans"/>
    <property type="match status" value="1"/>
</dbReference>
<dbReference type="GO" id="GO:0005249">
    <property type="term" value="F:voltage-gated potassium channel activity"/>
    <property type="evidence" value="ECO:0007669"/>
    <property type="project" value="InterPro"/>
</dbReference>
<feature type="transmembrane region" description="Helical" evidence="16">
    <location>
        <begin position="792"/>
        <end position="816"/>
    </location>
</feature>
<dbReference type="PANTHER" id="PTHR47735">
    <property type="entry name" value="POTASSIUM VOLTAGE-GATED CHANNEL SUBFAMILY KQT MEMBER 4"/>
    <property type="match status" value="1"/>
</dbReference>
<evidence type="ECO:0000256" key="10">
    <source>
        <dbReference type="ARBA" id="ARBA00023136"/>
    </source>
</evidence>
<keyword evidence="2" id="KW-0813">Transport</keyword>
<dbReference type="GO" id="GO:0008076">
    <property type="term" value="C:voltage-gated potassium channel complex"/>
    <property type="evidence" value="ECO:0007669"/>
    <property type="project" value="TreeGrafter"/>
</dbReference>
<evidence type="ECO:0000256" key="13">
    <source>
        <dbReference type="PROSITE-ProRule" id="PRU00283"/>
    </source>
</evidence>
<feature type="transmembrane region" description="Helical" evidence="16">
    <location>
        <begin position="929"/>
        <end position="950"/>
    </location>
</feature>
<feature type="transmembrane region" description="Helical" evidence="16">
    <location>
        <begin position="410"/>
        <end position="433"/>
    </location>
</feature>
<evidence type="ECO:0000256" key="7">
    <source>
        <dbReference type="ARBA" id="ARBA00022958"/>
    </source>
</evidence>
<keyword evidence="6 13" id="KW-0067">ATP-binding</keyword>
<dbReference type="GO" id="GO:0003777">
    <property type="term" value="F:microtubule motor activity"/>
    <property type="evidence" value="ECO:0007669"/>
    <property type="project" value="InterPro"/>
</dbReference>
<dbReference type="PRINTS" id="PR00380">
    <property type="entry name" value="KINESINHEAVY"/>
</dbReference>
<feature type="binding site" evidence="13">
    <location>
        <begin position="28"/>
        <end position="35"/>
    </location>
    <ligand>
        <name>ATP</name>
        <dbReference type="ChEBI" id="CHEBI:30616"/>
    </ligand>
</feature>
<dbReference type="InterPro" id="IPR001752">
    <property type="entry name" value="Kinesin_motor_dom"/>
</dbReference>
<dbReference type="SUPFAM" id="SSF52540">
    <property type="entry name" value="P-loop containing nucleoside triphosphate hydrolases"/>
    <property type="match status" value="1"/>
</dbReference>
<evidence type="ECO:0000259" key="17">
    <source>
        <dbReference type="PROSITE" id="PS50067"/>
    </source>
</evidence>
<dbReference type="SMART" id="SM00129">
    <property type="entry name" value="KISc"/>
    <property type="match status" value="1"/>
</dbReference>
<feature type="transmembrane region" description="Helical" evidence="16">
    <location>
        <begin position="994"/>
        <end position="1020"/>
    </location>
</feature>
<comment type="similarity">
    <text evidence="13">Belongs to the TRAFAC class myosin-kinesin ATPase superfamily. Kinesin family.</text>
</comment>
<dbReference type="PANTHER" id="PTHR47735:SF9">
    <property type="entry name" value="POTASSIUM VOLTAGE-GATED CHANNEL SUBFAMILY KQT MEMBER 4-LIKE ISOFORM X1"/>
    <property type="match status" value="1"/>
</dbReference>
<evidence type="ECO:0000313" key="19">
    <source>
        <dbReference type="EMBL" id="CAF3768772.1"/>
    </source>
</evidence>
<accession>A0A814GJB2</accession>
<feature type="coiled-coil region" evidence="14">
    <location>
        <begin position="1184"/>
        <end position="1211"/>
    </location>
</feature>
<evidence type="ECO:0000256" key="5">
    <source>
        <dbReference type="ARBA" id="ARBA00022741"/>
    </source>
</evidence>
<dbReference type="InterPro" id="IPR003937">
    <property type="entry name" value="K_chnl_volt-dep_KCNQ"/>
</dbReference>
<dbReference type="Proteomes" id="UP000663829">
    <property type="component" value="Unassembled WGS sequence"/>
</dbReference>
<keyword evidence="9" id="KW-0406">Ion transport</keyword>
<dbReference type="GO" id="GO:0008017">
    <property type="term" value="F:microtubule binding"/>
    <property type="evidence" value="ECO:0007669"/>
    <property type="project" value="InterPro"/>
</dbReference>
<keyword evidence="3" id="KW-1003">Cell membrane</keyword>
<keyword evidence="13" id="KW-0505">Motor protein</keyword>
<feature type="transmembrane region" description="Helical" evidence="16">
    <location>
        <begin position="864"/>
        <end position="885"/>
    </location>
</feature>
<dbReference type="AlphaFoldDB" id="A0A814GJB2"/>
<dbReference type="EMBL" id="CAJNOQ010003134">
    <property type="protein sequence ID" value="CAF0997227.1"/>
    <property type="molecule type" value="Genomic_DNA"/>
</dbReference>
<dbReference type="InterPro" id="IPR027417">
    <property type="entry name" value="P-loop_NTPase"/>
</dbReference>
<dbReference type="PROSITE" id="PS50067">
    <property type="entry name" value="KINESIN_MOTOR_2"/>
    <property type="match status" value="1"/>
</dbReference>
<feature type="compositionally biased region" description="Low complexity" evidence="15">
    <location>
        <begin position="639"/>
        <end position="654"/>
    </location>
</feature>
<dbReference type="InterPro" id="IPR019821">
    <property type="entry name" value="Kinesin_motor_CS"/>
</dbReference>
<evidence type="ECO:0000313" key="20">
    <source>
        <dbReference type="Proteomes" id="UP000663829"/>
    </source>
</evidence>
<evidence type="ECO:0000256" key="6">
    <source>
        <dbReference type="ARBA" id="ARBA00022840"/>
    </source>
</evidence>
<keyword evidence="5 13" id="KW-0547">Nucleotide-binding</keyword>
<keyword evidence="20" id="KW-1185">Reference proteome</keyword>
<dbReference type="Proteomes" id="UP000681722">
    <property type="component" value="Unassembled WGS sequence"/>
</dbReference>
<dbReference type="InterPro" id="IPR036961">
    <property type="entry name" value="Kinesin_motor_dom_sf"/>
</dbReference>
<dbReference type="OrthoDB" id="3176171at2759"/>
<evidence type="ECO:0000256" key="15">
    <source>
        <dbReference type="SAM" id="MobiDB-lite"/>
    </source>
</evidence>
<sequence>MYAKEEKPVSDCHHSVISGYNGTIFAYGQTGSGKTFTVTGGPERFADRGIIPRCLSYIFQEFGKQTDQSHTVHVSYLEIYNENGYDLLDPKHEASRLEDLPKVLLMEDEDQNMHLKNLSIHPAQNEEEALNLLFLGDTNRMIAETPMNQASTRSHCIFTIHVTSKEIGSASIRKAKLHLVDLAGSERVSKSNPNGLLLTEAKYINLSLHYLEQVIVALSEKNRQHIPYRNSMMTSVLRDSLGGNCMTTMIANCSVDKRNIEETISTCRFSQRVALIKNDAILNEELDPRVLIQQLRAENMQLKNQITMHTGEQSNEPLTSDIIEKLFEQVKIYLADHDPEATLNVGADMRRIDQCFRAFKKLYGEAQQQQMKMTKMAEPIYITHDISPYDSKEVKDLKEIIKLRDNEINILFLFEFFFLVIYIDYFCFLNYNIRILVNMLKKSKKSSNGTNVRDSVNDSMVVGHENSFIDEKGKGRAWNNLKNMSVGRQEAFEHFRREYPLNQQLEDHKRILKQRYTEAKTLGEDINQCRNRINHLKGKYEQLHLRLTAESPNDVEKNRDLNELRITMEKEQVRYRECFNRLKSMKQEIEHIQHVIEKDRLKMLKDFDGWWEQESENAEKQRELLDMEPTKQVSLNTQTSSTSKNVVHHSNSNSAMTYDVDSRQSTPQGRQQRSTSFQSDYSNRLNSAQEKRYNLPLTGDKQTDEDIMAFANARQKILTQVKVGNPNDISNNSETIYNRFNRSHTHIPSIDDEIIPLNDQHLQSDTHTRRFHNTFQAQIYNFLERPCGIICFLYHFSVFVIVIACLVYSSILTVHVQESNEILFWIELVLFNLFLSEYIIRIWSAGCRSKYRGRKGRLLFMRKAMCMVDLFVIIGYAILLCIGMFKAEFSSQLLRYVRILQILRFLHVDRRLTSWRLLGSVVYDHRYELVATLYFCFIFLIVVAYLIWLVEKDETKDAADDVFHSFADTLWWAIITMATIGYGDKCPRTHIGKMITSCLCICGVAFWTLPSGIIGSGFALKVEQKKREKQFNRLVPAAAGLIQNWWRMVASRHPILTATWCIYSVETKRFNRNRHIESNMVINLSRTMGASSNINNNIKKLGSWRKVENQDDLEPSQRTAIRILRIIKFHAAKRKFQQAHKPYDFKDIMDENAQGNLKVMYTLAEIQRRLDQTLGLPKSYPLALTDKEREQLTLNAKVQRLETKLATLEKQTSRVISLLEDLHRDTTNINCQSIQREATISEMTDTS</sequence>
<dbReference type="Gene3D" id="6.10.140.1910">
    <property type="match status" value="1"/>
</dbReference>
<keyword evidence="7" id="KW-0630">Potassium</keyword>
<feature type="domain" description="Kinesin motor" evidence="17">
    <location>
        <begin position="1"/>
        <end position="276"/>
    </location>
</feature>
<dbReference type="GO" id="GO:0007018">
    <property type="term" value="P:microtubule-based movement"/>
    <property type="evidence" value="ECO:0007669"/>
    <property type="project" value="InterPro"/>
</dbReference>
<dbReference type="SUPFAM" id="SSF81324">
    <property type="entry name" value="Voltage-gated potassium channels"/>
    <property type="match status" value="1"/>
</dbReference>
<dbReference type="Gene3D" id="3.40.850.10">
    <property type="entry name" value="Kinesin motor domain"/>
    <property type="match status" value="1"/>
</dbReference>
<comment type="caution">
    <text evidence="18">The sequence shown here is derived from an EMBL/GenBank/DDBJ whole genome shotgun (WGS) entry which is preliminary data.</text>
</comment>
<keyword evidence="11" id="KW-0407">Ion channel</keyword>
<dbReference type="Pfam" id="PF23735">
    <property type="entry name" value="KIF9"/>
    <property type="match status" value="1"/>
</dbReference>
<dbReference type="InterPro" id="IPR005821">
    <property type="entry name" value="Ion_trans_dom"/>
</dbReference>
<evidence type="ECO:0000256" key="14">
    <source>
        <dbReference type="SAM" id="Coils"/>
    </source>
</evidence>
<evidence type="ECO:0000256" key="2">
    <source>
        <dbReference type="ARBA" id="ARBA00022448"/>
    </source>
</evidence>
<evidence type="ECO:0000256" key="16">
    <source>
        <dbReference type="SAM" id="Phobius"/>
    </source>
</evidence>
<dbReference type="Pfam" id="PF00225">
    <property type="entry name" value="Kinesin"/>
    <property type="match status" value="1"/>
</dbReference>
<protein>
    <recommendedName>
        <fullName evidence="17">Kinesin motor domain-containing protein</fullName>
    </recommendedName>
</protein>
<dbReference type="GO" id="GO:0005524">
    <property type="term" value="F:ATP binding"/>
    <property type="evidence" value="ECO:0007669"/>
    <property type="project" value="UniProtKB-UniRule"/>
</dbReference>
<comment type="catalytic activity">
    <reaction evidence="12">
        <text>K(+)(in) = K(+)(out)</text>
        <dbReference type="Rhea" id="RHEA:29463"/>
        <dbReference type="ChEBI" id="CHEBI:29103"/>
    </reaction>
</comment>
<dbReference type="Pfam" id="PF03520">
    <property type="entry name" value="KCNQ_channel"/>
    <property type="match status" value="1"/>
</dbReference>
<keyword evidence="4 16" id="KW-0812">Transmembrane</keyword>
<evidence type="ECO:0000313" key="18">
    <source>
        <dbReference type="EMBL" id="CAF0997227.1"/>
    </source>
</evidence>
<evidence type="ECO:0000256" key="9">
    <source>
        <dbReference type="ARBA" id="ARBA00023065"/>
    </source>
</evidence>
<dbReference type="InterPro" id="IPR027359">
    <property type="entry name" value="Volt_channel_dom_sf"/>
</dbReference>
<dbReference type="Gene3D" id="1.20.120.350">
    <property type="entry name" value="Voltage-gated potassium channels. Chain C"/>
    <property type="match status" value="1"/>
</dbReference>
<dbReference type="InterPro" id="IPR013821">
    <property type="entry name" value="K_chnl_volt-dep_KCNQ_C"/>
</dbReference>
<dbReference type="InterPro" id="IPR056524">
    <property type="entry name" value="KIF6/9_C"/>
</dbReference>
<dbReference type="EMBL" id="CAJOBC010003134">
    <property type="protein sequence ID" value="CAF3768772.1"/>
    <property type="molecule type" value="Genomic_DNA"/>
</dbReference>
<evidence type="ECO:0000256" key="11">
    <source>
        <dbReference type="ARBA" id="ARBA00023303"/>
    </source>
</evidence>
<comment type="subcellular location">
    <subcellularLocation>
        <location evidence="1">Cell membrane</location>
        <topology evidence="1">Multi-pass membrane protein</topology>
    </subcellularLocation>
</comment>
<reference evidence="18" key="1">
    <citation type="submission" date="2021-02" db="EMBL/GenBank/DDBJ databases">
        <authorList>
            <person name="Nowell W R."/>
        </authorList>
    </citation>
    <scope>NUCLEOTIDE SEQUENCE</scope>
</reference>
<organism evidence="18 20">
    <name type="scientific">Didymodactylos carnosus</name>
    <dbReference type="NCBI Taxonomy" id="1234261"/>
    <lineage>
        <taxon>Eukaryota</taxon>
        <taxon>Metazoa</taxon>
        <taxon>Spiralia</taxon>
        <taxon>Gnathifera</taxon>
        <taxon>Rotifera</taxon>
        <taxon>Eurotatoria</taxon>
        <taxon>Bdelloidea</taxon>
        <taxon>Philodinida</taxon>
        <taxon>Philodinidae</taxon>
        <taxon>Didymodactylos</taxon>
    </lineage>
</organism>
<keyword evidence="8 16" id="KW-1133">Transmembrane helix</keyword>
<keyword evidence="10 16" id="KW-0472">Membrane</keyword>
<evidence type="ECO:0000256" key="1">
    <source>
        <dbReference type="ARBA" id="ARBA00004651"/>
    </source>
</evidence>
<feature type="compositionally biased region" description="Polar residues" evidence="15">
    <location>
        <begin position="663"/>
        <end position="688"/>
    </location>
</feature>
<feature type="transmembrane region" description="Helical" evidence="16">
    <location>
        <begin position="822"/>
        <end position="843"/>
    </location>
</feature>
<dbReference type="Gene3D" id="1.10.287.70">
    <property type="match status" value="1"/>
</dbReference>
<evidence type="ECO:0000256" key="3">
    <source>
        <dbReference type="ARBA" id="ARBA00022475"/>
    </source>
</evidence>
<evidence type="ECO:0000256" key="4">
    <source>
        <dbReference type="ARBA" id="ARBA00022692"/>
    </source>
</evidence>
<keyword evidence="14" id="KW-0175">Coiled coil</keyword>
<name>A0A814GJB2_9BILA</name>
<feature type="region of interest" description="Disordered" evidence="15">
    <location>
        <begin position="627"/>
        <end position="693"/>
    </location>
</feature>
<dbReference type="PROSITE" id="PS00411">
    <property type="entry name" value="KINESIN_MOTOR_1"/>
    <property type="match status" value="1"/>
</dbReference>
<feature type="coiled-coil region" evidence="14">
    <location>
        <begin position="502"/>
        <end position="588"/>
    </location>
</feature>